<sequence length="58" mass="7130">MKSRDDEILYTARLYLFGVIPLWKVKHTKQEWKRRILLQPSNKLIELQFIEAEEEEKK</sequence>
<evidence type="ECO:0000313" key="2">
    <source>
        <dbReference type="Proteomes" id="UP000394068"/>
    </source>
</evidence>
<gene>
    <name evidence="1" type="ORF">NCTC5386_01450</name>
</gene>
<organism evidence="1 2">
    <name type="scientific">Streptococcus pseudoporcinus</name>
    <dbReference type="NCBI Taxonomy" id="361101"/>
    <lineage>
        <taxon>Bacteria</taxon>
        <taxon>Bacillati</taxon>
        <taxon>Bacillota</taxon>
        <taxon>Bacilli</taxon>
        <taxon>Lactobacillales</taxon>
        <taxon>Streptococcaceae</taxon>
        <taxon>Streptococcus</taxon>
    </lineage>
</organism>
<evidence type="ECO:0000313" key="1">
    <source>
        <dbReference type="EMBL" id="VTS16210.1"/>
    </source>
</evidence>
<accession>A0A4U9XR20</accession>
<dbReference type="AlphaFoldDB" id="A0A4U9XR20"/>
<dbReference type="Proteomes" id="UP000394068">
    <property type="component" value="Unassembled WGS sequence"/>
</dbReference>
<reference evidence="1 2" key="1">
    <citation type="submission" date="2019-05" db="EMBL/GenBank/DDBJ databases">
        <authorList>
            <consortium name="Pathogen Informatics"/>
        </authorList>
    </citation>
    <scope>NUCLEOTIDE SEQUENCE [LARGE SCALE GENOMIC DNA]</scope>
    <source>
        <strain evidence="1 2">NCTC5386</strain>
    </source>
</reference>
<name>A0A4U9XR20_9STRE</name>
<protein>
    <submittedName>
        <fullName evidence="1">Uncharacterized protein</fullName>
    </submittedName>
</protein>
<dbReference type="EMBL" id="CABEHT010000001">
    <property type="protein sequence ID" value="VTS16210.1"/>
    <property type="molecule type" value="Genomic_DNA"/>
</dbReference>
<proteinExistence type="predicted"/>
<dbReference type="RefSeq" id="WP_007893107.1">
    <property type="nucleotide sequence ID" value="NZ_CABEHT010000001.1"/>
</dbReference>